<organism evidence="1 2">
    <name type="scientific">Rhizoctonia solani</name>
    <dbReference type="NCBI Taxonomy" id="456999"/>
    <lineage>
        <taxon>Eukaryota</taxon>
        <taxon>Fungi</taxon>
        <taxon>Dikarya</taxon>
        <taxon>Basidiomycota</taxon>
        <taxon>Agaricomycotina</taxon>
        <taxon>Agaricomycetes</taxon>
        <taxon>Cantharellales</taxon>
        <taxon>Ceratobasidiaceae</taxon>
        <taxon>Rhizoctonia</taxon>
    </lineage>
</organism>
<sequence length="583" mass="66614">MNEIFRIPELLRLIWGFGQTVDNVHLALTCRDLFTRAIPLAWAHVLGADQLLMLIDGTTCEELNEDRVLGAVKVKLPDNFEDISLCRFNFYAPFVTSLEIYKHQYQKILIPRLESFAQATSARGALPNLKCLTISSAIAPLMERISWIDIFSCSSLVEVRIPCMEFDNFPSTTHAAATRITNSLYRHRPNIRKLELFWDNGILPFNDSDDNLPEMHGVPTCNIETTIHKSLSRYIFLTSIIGGMSLLGKSMLLTLGSLPELRHLEIHYPLEDLDNPELEQPVFPPRSFPKLKSLVLSNVVEPTAKDLWNMAALVAQLQSVTIKFMRPLDSVDDQDELILNSFIPLLCMRSPYINELVLEFNCDTDQEEDGPIICSFTEAALIHITMLKLTRLEVIHAFLDGTSSLDSLSNSWPGIEVLRWPDQHIKLSDLPLFVGNLPKLKHLALEIDFPLPFDEALIEKPSRISQHQLQVLESSFRRLGHLNGDPAYKLYWYLRELIPNAKLETRPDPYLDSFPDRKFDLACVNSINLMERFLGLMQKHAPSEDTEQVRKRVGMVWDTVRLNTMKEIQPGDIRRMMPSQIAQ</sequence>
<evidence type="ECO:0000313" key="1">
    <source>
        <dbReference type="EMBL" id="CAE6480414.1"/>
    </source>
</evidence>
<accession>A0A8H3CFH0</accession>
<dbReference type="AlphaFoldDB" id="A0A8H3CFH0"/>
<dbReference type="Proteomes" id="UP000663841">
    <property type="component" value="Unassembled WGS sequence"/>
</dbReference>
<reference evidence="1" key="1">
    <citation type="submission" date="2021-01" db="EMBL/GenBank/DDBJ databases">
        <authorList>
            <person name="Kaushik A."/>
        </authorList>
    </citation>
    <scope>NUCLEOTIDE SEQUENCE</scope>
    <source>
        <strain evidence="1">AG3-T5</strain>
    </source>
</reference>
<dbReference type="SUPFAM" id="SSF52047">
    <property type="entry name" value="RNI-like"/>
    <property type="match status" value="1"/>
</dbReference>
<gene>
    <name evidence="1" type="ORF">RDB_LOCUS205522</name>
</gene>
<name>A0A8H3CFH0_9AGAM</name>
<comment type="caution">
    <text evidence="1">The sequence shown here is derived from an EMBL/GenBank/DDBJ whole genome shotgun (WGS) entry which is preliminary data.</text>
</comment>
<protein>
    <submittedName>
        <fullName evidence="1">Uncharacterized protein</fullName>
    </submittedName>
</protein>
<dbReference type="InterPro" id="IPR032675">
    <property type="entry name" value="LRR_dom_sf"/>
</dbReference>
<dbReference type="EMBL" id="CAJMWW010000657">
    <property type="protein sequence ID" value="CAE6480414.1"/>
    <property type="molecule type" value="Genomic_DNA"/>
</dbReference>
<evidence type="ECO:0000313" key="2">
    <source>
        <dbReference type="Proteomes" id="UP000663841"/>
    </source>
</evidence>
<dbReference type="Gene3D" id="3.80.10.10">
    <property type="entry name" value="Ribonuclease Inhibitor"/>
    <property type="match status" value="1"/>
</dbReference>
<proteinExistence type="predicted"/>